<dbReference type="SFLD" id="SFLDG01129">
    <property type="entry name" value="C1.5:_HAD__Beta-PGM__Phosphata"/>
    <property type="match status" value="1"/>
</dbReference>
<evidence type="ECO:0000313" key="4">
    <source>
        <dbReference type="EMBL" id="GGD84198.1"/>
    </source>
</evidence>
<comment type="caution">
    <text evidence="4">The sequence shown here is derived from an EMBL/GenBank/DDBJ whole genome shotgun (WGS) entry which is preliminary data.</text>
</comment>
<evidence type="ECO:0000256" key="1">
    <source>
        <dbReference type="ARBA" id="ARBA00001946"/>
    </source>
</evidence>
<keyword evidence="2" id="KW-0378">Hydrolase</keyword>
<dbReference type="NCBIfam" id="TIGR01549">
    <property type="entry name" value="HAD-SF-IA-v1"/>
    <property type="match status" value="1"/>
</dbReference>
<accession>A0ABQ1RV65</accession>
<dbReference type="Pfam" id="PF00702">
    <property type="entry name" value="Hydrolase"/>
    <property type="match status" value="1"/>
</dbReference>
<dbReference type="PANTHER" id="PTHR46470">
    <property type="entry name" value="N-ACYLNEURAMINATE-9-PHOSPHATASE"/>
    <property type="match status" value="1"/>
</dbReference>
<dbReference type="InterPro" id="IPR036412">
    <property type="entry name" value="HAD-like_sf"/>
</dbReference>
<dbReference type="InterPro" id="IPR023214">
    <property type="entry name" value="HAD_sf"/>
</dbReference>
<dbReference type="SFLD" id="SFLDS00003">
    <property type="entry name" value="Haloacid_Dehalogenase"/>
    <property type="match status" value="1"/>
</dbReference>
<dbReference type="Gene3D" id="3.40.50.1000">
    <property type="entry name" value="HAD superfamily/HAD-like"/>
    <property type="match status" value="1"/>
</dbReference>
<comment type="cofactor">
    <cofactor evidence="1">
        <name>Mg(2+)</name>
        <dbReference type="ChEBI" id="CHEBI:18420"/>
    </cofactor>
</comment>
<proteinExistence type="predicted"/>
<keyword evidence="3" id="KW-0460">Magnesium</keyword>
<keyword evidence="5" id="KW-1185">Reference proteome</keyword>
<dbReference type="PRINTS" id="PR00413">
    <property type="entry name" value="HADHALOGNASE"/>
</dbReference>
<organism evidence="4 5">
    <name type="scientific">Microbacterium murale</name>
    <dbReference type="NCBI Taxonomy" id="1081040"/>
    <lineage>
        <taxon>Bacteria</taxon>
        <taxon>Bacillati</taxon>
        <taxon>Actinomycetota</taxon>
        <taxon>Actinomycetes</taxon>
        <taxon>Micrococcales</taxon>
        <taxon>Microbacteriaceae</taxon>
        <taxon>Microbacterium</taxon>
    </lineage>
</organism>
<dbReference type="EMBL" id="BMCM01000005">
    <property type="protein sequence ID" value="GGD84198.1"/>
    <property type="molecule type" value="Genomic_DNA"/>
</dbReference>
<dbReference type="Proteomes" id="UP000629365">
    <property type="component" value="Unassembled WGS sequence"/>
</dbReference>
<dbReference type="Gene3D" id="1.20.120.1600">
    <property type="match status" value="1"/>
</dbReference>
<gene>
    <name evidence="4" type="ORF">GCM10007269_28940</name>
</gene>
<reference evidence="5" key="1">
    <citation type="journal article" date="2019" name="Int. J. Syst. Evol. Microbiol.">
        <title>The Global Catalogue of Microorganisms (GCM) 10K type strain sequencing project: providing services to taxonomists for standard genome sequencing and annotation.</title>
        <authorList>
            <consortium name="The Broad Institute Genomics Platform"/>
            <consortium name="The Broad Institute Genome Sequencing Center for Infectious Disease"/>
            <person name="Wu L."/>
            <person name="Ma J."/>
        </authorList>
    </citation>
    <scope>NUCLEOTIDE SEQUENCE [LARGE SCALE GENOMIC DNA]</scope>
    <source>
        <strain evidence="5">CCM 7640</strain>
    </source>
</reference>
<dbReference type="PANTHER" id="PTHR46470:SF4">
    <property type="entry name" value="5-AMINO-6-(5-PHOSPHO-D-RIBITYLAMINO)URACIL PHOSPHATASE YIGB"/>
    <property type="match status" value="1"/>
</dbReference>
<sequence length="224" mass="24830">MSTDPAARAVVFDLDDTLLDQSSAADAAVIAWASELGLEHVDVAGTWSRISSRHYTRYQSREITFEDQRRERVREFLGRSFTDDEASRTFRGYLDRYESGWRLFPDAIPAARRARAAGRPVVILTNGDRTQQLRKLDRFALSGEIDALVCSSELPFGKPHASAFLAATRELGFSEVDSLMVGDSVANDYQGAVDFGMRAILIDRAGEHLHRAIASVASLDDIAF</sequence>
<name>A0ABQ1RV65_9MICO</name>
<evidence type="ECO:0000256" key="2">
    <source>
        <dbReference type="ARBA" id="ARBA00022801"/>
    </source>
</evidence>
<dbReference type="SUPFAM" id="SSF56784">
    <property type="entry name" value="HAD-like"/>
    <property type="match status" value="1"/>
</dbReference>
<dbReference type="InterPro" id="IPR006439">
    <property type="entry name" value="HAD-SF_hydro_IA"/>
</dbReference>
<evidence type="ECO:0000256" key="3">
    <source>
        <dbReference type="ARBA" id="ARBA00022842"/>
    </source>
</evidence>
<dbReference type="RefSeq" id="WP_188437300.1">
    <property type="nucleotide sequence ID" value="NZ_BMCM01000005.1"/>
</dbReference>
<evidence type="ECO:0000313" key="5">
    <source>
        <dbReference type="Proteomes" id="UP000629365"/>
    </source>
</evidence>
<protein>
    <submittedName>
        <fullName evidence="4">Haloacid dehalogenase</fullName>
    </submittedName>
</protein>
<dbReference type="InterPro" id="IPR051400">
    <property type="entry name" value="HAD-like_hydrolase"/>
</dbReference>